<gene>
    <name evidence="3" type="ORF">PPENT_87.1.T0070157</name>
</gene>
<dbReference type="InterPro" id="IPR048739">
    <property type="entry name" value="CEP104_N"/>
</dbReference>
<accession>A0A8S1SIC6</accession>
<dbReference type="PANTHER" id="PTHR13371">
    <property type="entry name" value="GLYCINE-, GLUTAMATE-, THIENYLCYCLOHEXYLPIPERIDINE-BINDING PROTEIN"/>
    <property type="match status" value="1"/>
</dbReference>
<dbReference type="InterPro" id="IPR034085">
    <property type="entry name" value="TOG"/>
</dbReference>
<feature type="domain" description="TOG" evidence="2">
    <location>
        <begin position="409"/>
        <end position="663"/>
    </location>
</feature>
<dbReference type="OrthoDB" id="66599at2759"/>
<evidence type="ECO:0000313" key="4">
    <source>
        <dbReference type="Proteomes" id="UP000689195"/>
    </source>
</evidence>
<dbReference type="Pfam" id="PF21040">
    <property type="entry name" value="CEP104-like_TOG"/>
    <property type="match status" value="1"/>
</dbReference>
<dbReference type="Pfam" id="PF21038">
    <property type="entry name" value="CEP104_N"/>
    <property type="match status" value="1"/>
</dbReference>
<evidence type="ECO:0000256" key="1">
    <source>
        <dbReference type="SAM" id="Coils"/>
    </source>
</evidence>
<sequence length="817" mass="95303">MNQPKNTRFITFTIPYAQSQDPQFPPSNLLEISSTPLGWQSCRFCQYPQELILQFQSAITVYKMQILSHEKKIPTKIEVFIGRLQGRMDLENASFKKIGYFTFHSNEQSNWQARELKTVSIDESNCNYLKLLVHRNHENKFNPFNQVGIVAIRIYGEKAELPPPKKTNKVQDKVLDELYNPQQDKLIDTKLLAHIIALEHSKDYAIKQENYQEAKKLKNRIIQLRSLGVQLRDLEERKKEVLQNEDYDQAEAIKEQINKLKIENGLIDEQGNEYKPNIDKIRQQELGEQTDNYEDRRNSKPSIKQIDNNKIIEDSFDRMPQEEQTYLIEQLNNNNNITHITNHQNDNANTSYQQPTSFEQQLKNEKQLNYDEMVIPALKNKQNNNNNNNNNQILEEYSEVDKSKQQIEELSSENQKQVEAIKPYFGMDFCKNYFSKNWARREEGIRWLIEQFNNPNQINISNIDGAFQATLLLIYKGIQDKADKVVYASLQLMQQTLLKLKPNKLNDESPIILDNIVLILMEKLGDINERHKEECKKILLTLAETQIMGSAGVINHLVKGITTKPNLQLSSVRHIQTRLMLIYNLIQKYKINNERVPYNPVMDVAIKYLDHSAEQVRTCAIYIITEVYKNQAEKVRESIKGIRPAQQQILDELFYKIDNGGNVQTSFEQEKKPQTKKKQQQINPDQVFQQITQACEFCGIENKEFIQSQKLDMHLWKECVMLTTCLSCAQVVEVSQLTNHHFEECEFAKNYRQCETCGCAVLENQLAEHQNKKVCNTSQGDTCPLCYKTIGLNWKIHLAICEQQERNKQQPASLEKK</sequence>
<dbReference type="InterPro" id="IPR048738">
    <property type="entry name" value="CEP104_Znf"/>
</dbReference>
<keyword evidence="1" id="KW-0175">Coiled coil</keyword>
<evidence type="ECO:0000259" key="2">
    <source>
        <dbReference type="SMART" id="SM01349"/>
    </source>
</evidence>
<protein>
    <recommendedName>
        <fullName evidence="2">TOG domain-containing protein</fullName>
    </recommendedName>
</protein>
<dbReference type="AlphaFoldDB" id="A0A8S1SIC6"/>
<dbReference type="FunFam" id="2.60.120.260:FF:000204">
    <property type="entry name" value="UvrB/uvrC motif family protein"/>
    <property type="match status" value="1"/>
</dbReference>
<dbReference type="Pfam" id="PF21039">
    <property type="entry name" value="CEP104_ZnF"/>
    <property type="match status" value="1"/>
</dbReference>
<dbReference type="GO" id="GO:0005929">
    <property type="term" value="C:cilium"/>
    <property type="evidence" value="ECO:0007669"/>
    <property type="project" value="TreeGrafter"/>
</dbReference>
<dbReference type="InterPro" id="IPR052607">
    <property type="entry name" value="CEP104-like"/>
</dbReference>
<reference evidence="3" key="1">
    <citation type="submission" date="2021-01" db="EMBL/GenBank/DDBJ databases">
        <authorList>
            <consortium name="Genoscope - CEA"/>
            <person name="William W."/>
        </authorList>
    </citation>
    <scope>NUCLEOTIDE SEQUENCE</scope>
</reference>
<dbReference type="PANTHER" id="PTHR13371:SF0">
    <property type="entry name" value="CENTROSOMAL PROTEIN OF 104 KDA"/>
    <property type="match status" value="1"/>
</dbReference>
<organism evidence="3 4">
    <name type="scientific">Paramecium pentaurelia</name>
    <dbReference type="NCBI Taxonomy" id="43138"/>
    <lineage>
        <taxon>Eukaryota</taxon>
        <taxon>Sar</taxon>
        <taxon>Alveolata</taxon>
        <taxon>Ciliophora</taxon>
        <taxon>Intramacronucleata</taxon>
        <taxon>Oligohymenophorea</taxon>
        <taxon>Peniculida</taxon>
        <taxon>Parameciidae</taxon>
        <taxon>Paramecium</taxon>
    </lineage>
</organism>
<dbReference type="EMBL" id="CAJJDO010000007">
    <property type="protein sequence ID" value="CAD8138522.1"/>
    <property type="molecule type" value="Genomic_DNA"/>
</dbReference>
<evidence type="ECO:0000313" key="3">
    <source>
        <dbReference type="EMBL" id="CAD8138522.1"/>
    </source>
</evidence>
<comment type="caution">
    <text evidence="3">The sequence shown here is derived from an EMBL/GenBank/DDBJ whole genome shotgun (WGS) entry which is preliminary data.</text>
</comment>
<name>A0A8S1SIC6_9CILI</name>
<dbReference type="SMART" id="SM01349">
    <property type="entry name" value="TOG"/>
    <property type="match status" value="1"/>
</dbReference>
<proteinExistence type="predicted"/>
<dbReference type="Proteomes" id="UP000689195">
    <property type="component" value="Unassembled WGS sequence"/>
</dbReference>
<keyword evidence="4" id="KW-1185">Reference proteome</keyword>
<feature type="coiled-coil region" evidence="1">
    <location>
        <begin position="393"/>
        <end position="420"/>
    </location>
</feature>